<dbReference type="RefSeq" id="XP_022648180.1">
    <property type="nucleotide sequence ID" value="XM_022792445.1"/>
</dbReference>
<dbReference type="Pfam" id="PF21034">
    <property type="entry name" value="BCAS3_WD40"/>
    <property type="match status" value="2"/>
</dbReference>
<reference evidence="3" key="1">
    <citation type="submission" date="2021-01" db="UniProtKB">
        <authorList>
            <consortium name="EnsemblMetazoa"/>
        </authorList>
    </citation>
    <scope>IDENTIFICATION</scope>
</reference>
<dbReference type="SMART" id="SM00320">
    <property type="entry name" value="WD40"/>
    <property type="match status" value="2"/>
</dbReference>
<dbReference type="OrthoDB" id="25778at2759"/>
<dbReference type="InterPro" id="IPR048382">
    <property type="entry name" value="BCAS3_WD40"/>
</dbReference>
<dbReference type="SUPFAM" id="SSF50978">
    <property type="entry name" value="WD40 repeat-like"/>
    <property type="match status" value="1"/>
</dbReference>
<dbReference type="Gene3D" id="2.130.10.10">
    <property type="entry name" value="YVTN repeat-like/Quinoprotein amine dehydrogenase"/>
    <property type="match status" value="1"/>
</dbReference>
<dbReference type="EnsemblMetazoa" id="XM_022792445">
    <property type="protein sequence ID" value="XP_022648180"/>
    <property type="gene ID" value="LOC111244903"/>
</dbReference>
<dbReference type="InterPro" id="IPR015943">
    <property type="entry name" value="WD40/YVTN_repeat-like_dom_sf"/>
</dbReference>
<evidence type="ECO:0000313" key="3">
    <source>
        <dbReference type="EnsemblMetazoa" id="XP_022648180"/>
    </source>
</evidence>
<dbReference type="InterPro" id="IPR045142">
    <property type="entry name" value="BCAS3-like"/>
</dbReference>
<dbReference type="GO" id="GO:0005737">
    <property type="term" value="C:cytoplasm"/>
    <property type="evidence" value="ECO:0007669"/>
    <property type="project" value="TreeGrafter"/>
</dbReference>
<keyword evidence="4" id="KW-1185">Reference proteome</keyword>
<dbReference type="PANTHER" id="PTHR13268:SF0">
    <property type="entry name" value="BCAS3 MICROTUBULE ASSOCIATED CELL MIGRATION FACTOR"/>
    <property type="match status" value="1"/>
</dbReference>
<sequence>MSALGTRSTGCGGAEQVISPTLVERCDKREGERLGSISYVDSVVGMISDVVPAGVGPLTVGPLGTGTGSRKTHYRTQEMVNWVKMINTDVLEETGCLVIGMGYGDGIQLFSVGVNGEARTILSRRNSSPVKDFCLLPPPVKQSGKSKCTRDAFPVERPLAALCELNAISVLSLHNGAMRHSLTHNAQRVVASRHALAASCQMQIVVFASNDFSLLFVLPSGGQVPVAIGNRWLAYAEKTLSHSQATPGGLISEDPASVTVTVIQTAKIIKAGLTRLGETVTSSCSPPRRGNAHFSQGIVSVVDVAATDTDRMLLHFLAHRDPITSLCFDAAGSLLMTADTQGRKFHVFRLQPHPAGSTHAKVELLYVLQRGDTTATVWDLAFSLDSRWAAAATARGTVHVFPIAPYGGRASVRTHLAPRVVNKLSRYHRSVGVDRDSDSLIVQPAVQIRHTLNLGDNEVGSRKGDGMLLSMGFSSARACWLTNNKAPLQAPNQDSLFTVTTSGALLEYILELRPQMTESGTIGGRASDQETGIDVAAHHVAEWQLLIPNTVAGATTCNTSSGPNAAHGGTNTGLNPPTKRVPPQGRPQGGGEGAITPGKHSGYWMSQVEIVTYAPPHRRLWMGPQFSFKPGHQQGGALALHDSLVDGGLIEVESSHDLIAEHMADAMSEPDLPPRYHSGSMETGVPGVHSSADSLYHSPSQSSEHLLIFEGDMESL</sequence>
<feature type="domain" description="BCAS3 WD40" evidence="2">
    <location>
        <begin position="304"/>
        <end position="438"/>
    </location>
</feature>
<name>A0A7M7J864_VARDE</name>
<dbReference type="InterPro" id="IPR036322">
    <property type="entry name" value="WD40_repeat_dom_sf"/>
</dbReference>
<dbReference type="FunCoup" id="A0A7M7J864">
    <property type="interactions" value="842"/>
</dbReference>
<organism evidence="3 4">
    <name type="scientific">Varroa destructor</name>
    <name type="common">Honeybee mite</name>
    <dbReference type="NCBI Taxonomy" id="109461"/>
    <lineage>
        <taxon>Eukaryota</taxon>
        <taxon>Metazoa</taxon>
        <taxon>Ecdysozoa</taxon>
        <taxon>Arthropoda</taxon>
        <taxon>Chelicerata</taxon>
        <taxon>Arachnida</taxon>
        <taxon>Acari</taxon>
        <taxon>Parasitiformes</taxon>
        <taxon>Mesostigmata</taxon>
        <taxon>Gamasina</taxon>
        <taxon>Dermanyssoidea</taxon>
        <taxon>Varroidae</taxon>
        <taxon>Varroa</taxon>
    </lineage>
</organism>
<dbReference type="InterPro" id="IPR001680">
    <property type="entry name" value="WD40_rpt"/>
</dbReference>
<evidence type="ECO:0000256" key="1">
    <source>
        <dbReference type="SAM" id="MobiDB-lite"/>
    </source>
</evidence>
<accession>A0A7M7J864</accession>
<evidence type="ECO:0000313" key="4">
    <source>
        <dbReference type="Proteomes" id="UP000594260"/>
    </source>
</evidence>
<evidence type="ECO:0000259" key="2">
    <source>
        <dbReference type="Pfam" id="PF21034"/>
    </source>
</evidence>
<protein>
    <recommendedName>
        <fullName evidence="2">BCAS3 WD40 domain-containing protein</fullName>
    </recommendedName>
</protein>
<dbReference type="GO" id="GO:0006914">
    <property type="term" value="P:autophagy"/>
    <property type="evidence" value="ECO:0007669"/>
    <property type="project" value="InterPro"/>
</dbReference>
<feature type="domain" description="BCAS3 WD40" evidence="2">
    <location>
        <begin position="95"/>
        <end position="282"/>
    </location>
</feature>
<dbReference type="GeneID" id="111244903"/>
<proteinExistence type="predicted"/>
<dbReference type="AlphaFoldDB" id="A0A7M7J864"/>
<dbReference type="PANTHER" id="PTHR13268">
    <property type="entry name" value="BREAST CARCINOMA AMPLIFIED SEQUENCE 3"/>
    <property type="match status" value="1"/>
</dbReference>
<dbReference type="GO" id="GO:0042594">
    <property type="term" value="P:response to starvation"/>
    <property type="evidence" value="ECO:0007669"/>
    <property type="project" value="TreeGrafter"/>
</dbReference>
<dbReference type="InParanoid" id="A0A7M7J864"/>
<dbReference type="Proteomes" id="UP000594260">
    <property type="component" value="Unplaced"/>
</dbReference>
<feature type="region of interest" description="Disordered" evidence="1">
    <location>
        <begin position="557"/>
        <end position="595"/>
    </location>
</feature>
<dbReference type="KEGG" id="vde:111244903"/>